<protein>
    <submittedName>
        <fullName evidence="1">Uncharacterized protein</fullName>
    </submittedName>
</protein>
<gene>
    <name evidence="1" type="ORF">PR048_031111</name>
</gene>
<keyword evidence="2" id="KW-1185">Reference proteome</keyword>
<evidence type="ECO:0000313" key="1">
    <source>
        <dbReference type="EMBL" id="KAJ8867310.1"/>
    </source>
</evidence>
<dbReference type="Proteomes" id="UP001159363">
    <property type="component" value="Chromosome 14"/>
</dbReference>
<sequence>MHNVCQSWTAFNTADSRGCDKLITPMDVIPLFTEKAQSLAMMFHTMSVVKAVVEHLNPGWIPVLVADAQLYALLRKIQFTMVDAHGEEKFFTTMDGLHIELAALRMADKWLQGSGWTSVLVDAGVATQGKADSVLKASHIKRSRYALEDLIHIEDKHLDKAHAFKAGEFVARKTMRPSSVIALDHAHEQINAALKSGGGIIGLTEKPDTLRRCEKDIVDPLKCNRFPTFKMKAVQEQGKNAHKTLMLRYDCALFSQLYIACLTRSGNLEDYFRHENQPYPPSLSVSGEPTATKIFKLHKCGAFQNVGSVHFEPKVDTKELDGAAIVHVLTKGATRTCNEYIEHVLILYIASQDTHVVRLDVLSNTDRIDLQDLTPCYHEEADTRMLLHIVDAAIAGHKQIMAKAVDTDIIVLAVVFFQCIEVEQLWVAIGPGKYLKYQPVHEITNTLGIRKASALLCFHAFTGCDNVAYFGGRGMKTAWKV</sequence>
<accession>A0ABQ9G4D4</accession>
<proteinExistence type="predicted"/>
<comment type="caution">
    <text evidence="1">The sequence shown here is derived from an EMBL/GenBank/DDBJ whole genome shotgun (WGS) entry which is preliminary data.</text>
</comment>
<evidence type="ECO:0000313" key="2">
    <source>
        <dbReference type="Proteomes" id="UP001159363"/>
    </source>
</evidence>
<organism evidence="1 2">
    <name type="scientific">Dryococelus australis</name>
    <dbReference type="NCBI Taxonomy" id="614101"/>
    <lineage>
        <taxon>Eukaryota</taxon>
        <taxon>Metazoa</taxon>
        <taxon>Ecdysozoa</taxon>
        <taxon>Arthropoda</taxon>
        <taxon>Hexapoda</taxon>
        <taxon>Insecta</taxon>
        <taxon>Pterygota</taxon>
        <taxon>Neoptera</taxon>
        <taxon>Polyneoptera</taxon>
        <taxon>Phasmatodea</taxon>
        <taxon>Verophasmatodea</taxon>
        <taxon>Anareolatae</taxon>
        <taxon>Phasmatidae</taxon>
        <taxon>Eurycanthinae</taxon>
        <taxon>Dryococelus</taxon>
    </lineage>
</organism>
<reference evidence="1 2" key="1">
    <citation type="submission" date="2023-02" db="EMBL/GenBank/DDBJ databases">
        <title>LHISI_Scaffold_Assembly.</title>
        <authorList>
            <person name="Stuart O.P."/>
            <person name="Cleave R."/>
            <person name="Magrath M.J.L."/>
            <person name="Mikheyev A.S."/>
        </authorList>
    </citation>
    <scope>NUCLEOTIDE SEQUENCE [LARGE SCALE GENOMIC DNA]</scope>
    <source>
        <strain evidence="1">Daus_M_001</strain>
        <tissue evidence="1">Leg muscle</tissue>
    </source>
</reference>
<name>A0ABQ9G4D4_9NEOP</name>
<dbReference type="EMBL" id="JARBHB010000015">
    <property type="protein sequence ID" value="KAJ8867310.1"/>
    <property type="molecule type" value="Genomic_DNA"/>
</dbReference>
<dbReference type="PANTHER" id="PTHR47018">
    <property type="entry name" value="CXC DOMAIN-CONTAINING PROTEIN-RELATED"/>
    <property type="match status" value="1"/>
</dbReference>